<evidence type="ECO:0000256" key="2">
    <source>
        <dbReference type="ARBA" id="ARBA00022771"/>
    </source>
</evidence>
<feature type="region of interest" description="Disordered" evidence="5">
    <location>
        <begin position="177"/>
        <end position="301"/>
    </location>
</feature>
<feature type="compositionally biased region" description="Acidic residues" evidence="5">
    <location>
        <begin position="177"/>
        <end position="186"/>
    </location>
</feature>
<dbReference type="Gene3D" id="3.30.40.10">
    <property type="entry name" value="Zinc/RING finger domain, C3HC4 (zinc finger)"/>
    <property type="match status" value="1"/>
</dbReference>
<keyword evidence="2 4" id="KW-0863">Zinc-finger</keyword>
<evidence type="ECO:0000256" key="3">
    <source>
        <dbReference type="ARBA" id="ARBA00022833"/>
    </source>
</evidence>
<feature type="compositionally biased region" description="Polar residues" evidence="5">
    <location>
        <begin position="254"/>
        <end position="275"/>
    </location>
</feature>
<dbReference type="PANTHER" id="PTHR15710:SF243">
    <property type="entry name" value="E3 UBIQUITIN-PROTEIN LIGASE PRAJA-2 ISOFORM X1"/>
    <property type="match status" value="1"/>
</dbReference>
<evidence type="ECO:0000256" key="4">
    <source>
        <dbReference type="PROSITE-ProRule" id="PRU00175"/>
    </source>
</evidence>
<feature type="region of interest" description="Disordered" evidence="5">
    <location>
        <begin position="560"/>
        <end position="585"/>
    </location>
</feature>
<feature type="compositionally biased region" description="Basic and acidic residues" evidence="5">
    <location>
        <begin position="187"/>
        <end position="199"/>
    </location>
</feature>
<dbReference type="Proteomes" id="UP001623330">
    <property type="component" value="Unassembled WGS sequence"/>
</dbReference>
<feature type="compositionally biased region" description="Low complexity" evidence="5">
    <location>
        <begin position="525"/>
        <end position="541"/>
    </location>
</feature>
<dbReference type="Pfam" id="PF13639">
    <property type="entry name" value="zf-RING_2"/>
    <property type="match status" value="1"/>
</dbReference>
<feature type="domain" description="RING-type" evidence="6">
    <location>
        <begin position="307"/>
        <end position="332"/>
    </location>
</feature>
<feature type="compositionally biased region" description="Polar residues" evidence="5">
    <location>
        <begin position="419"/>
        <end position="428"/>
    </location>
</feature>
<reference evidence="7 8" key="1">
    <citation type="submission" date="2024-05" db="EMBL/GenBank/DDBJ databases">
        <title>Long read based assembly of the Candida bracarensis genome reveals expanded adhesin content.</title>
        <authorList>
            <person name="Marcet-Houben M."/>
            <person name="Ksiezopolska E."/>
            <person name="Gabaldon T."/>
        </authorList>
    </citation>
    <scope>NUCLEOTIDE SEQUENCE [LARGE SCALE GENOMIC DNA]</scope>
    <source>
        <strain evidence="7 8">CBM6</strain>
    </source>
</reference>
<comment type="caution">
    <text evidence="7">The sequence shown here is derived from an EMBL/GenBank/DDBJ whole genome shotgun (WGS) entry which is preliminary data.</text>
</comment>
<feature type="compositionally biased region" description="Low complexity" evidence="5">
    <location>
        <begin position="16"/>
        <end position="27"/>
    </location>
</feature>
<dbReference type="SUPFAM" id="SSF57850">
    <property type="entry name" value="RING/U-box"/>
    <property type="match status" value="1"/>
</dbReference>
<feature type="compositionally biased region" description="Polar residues" evidence="5">
    <location>
        <begin position="631"/>
        <end position="646"/>
    </location>
</feature>
<organism evidence="7 8">
    <name type="scientific">Nakaseomyces bracarensis</name>
    <dbReference type="NCBI Taxonomy" id="273131"/>
    <lineage>
        <taxon>Eukaryota</taxon>
        <taxon>Fungi</taxon>
        <taxon>Dikarya</taxon>
        <taxon>Ascomycota</taxon>
        <taxon>Saccharomycotina</taxon>
        <taxon>Saccharomycetes</taxon>
        <taxon>Saccharomycetales</taxon>
        <taxon>Saccharomycetaceae</taxon>
        <taxon>Nakaseomyces</taxon>
    </lineage>
</organism>
<feature type="compositionally biased region" description="Low complexity" evidence="5">
    <location>
        <begin position="399"/>
        <end position="418"/>
    </location>
</feature>
<feature type="region of interest" description="Disordered" evidence="5">
    <location>
        <begin position="625"/>
        <end position="670"/>
    </location>
</feature>
<evidence type="ECO:0000313" key="8">
    <source>
        <dbReference type="Proteomes" id="UP001623330"/>
    </source>
</evidence>
<feature type="compositionally biased region" description="Low complexity" evidence="5">
    <location>
        <begin position="658"/>
        <end position="670"/>
    </location>
</feature>
<feature type="compositionally biased region" description="Low complexity" evidence="5">
    <location>
        <begin position="564"/>
        <end position="576"/>
    </location>
</feature>
<keyword evidence="3" id="KW-0862">Zinc</keyword>
<proteinExistence type="predicted"/>
<sequence length="670" mass="73129">MSNQEDRNPSEDVNDNDNGSNDVNVNDTQDVPRSNVTVRIQYQYFTPEGLTEINSTNAHAEASAVGSSNPGSTDPTTIHNAGMGPGVSTTTRLASLSNNNATESPDLILSFQDVPLTSPERLNSFITIAAELAMRRFQELMNRPKGITLEAFRSLPTKRIEELPEKENSSCSICYEPFEDESEETDEYSKKRSRESSLDKDEENEDAVDSNSINKLQRTGSETPSSYMTAMSIGNGVEGERTSIPSILNPVGRENTNTHFNINQDGSTQSGSETTRPVADTGNPGASAATEQVPEEEPVFAHSPTELPCQHIFGRSCLYQWTRLENTCPLCRKRIIENNENERPQNNEGSSNMEAFEAIRRMLYNTTGAPPNADTAEGESNDDVSHPDATASPAPSNQENTANVNESASASSTSPAANQQLSSAAPNNNATISRTSIIFLRPMTEGELPQQGLGLPPVGQFPPGIQPPRASNVARTPMHIQWMPISLINPVTNQPDQGPPEQNNRLRSIFDHIFSASGSANTVDTPQPTEPNQQSSQESNQDTPRNSFFSAMSRIAGRLRSSQNNNNNDNATNENNQDPEGHTGVTLRDTISRALEERRLRANMPSEQSNEGIFSAGVGSYRNPDGRVSTFPINHNNPLNFTPTNEQDSEENRDQGGSNNSSNNDNSNRE</sequence>
<dbReference type="EMBL" id="JBEVYD010000006">
    <property type="protein sequence ID" value="KAL3231636.1"/>
    <property type="molecule type" value="Genomic_DNA"/>
</dbReference>
<evidence type="ECO:0000313" key="7">
    <source>
        <dbReference type="EMBL" id="KAL3231636.1"/>
    </source>
</evidence>
<evidence type="ECO:0000256" key="5">
    <source>
        <dbReference type="SAM" id="MobiDB-lite"/>
    </source>
</evidence>
<accession>A0ABR4NTC2</accession>
<feature type="compositionally biased region" description="Polar residues" evidence="5">
    <location>
        <begin position="65"/>
        <end position="79"/>
    </location>
</feature>
<protein>
    <submittedName>
        <fullName evidence="7">Protein SAN1</fullName>
    </submittedName>
</protein>
<dbReference type="InterPro" id="IPR001841">
    <property type="entry name" value="Znf_RING"/>
</dbReference>
<feature type="region of interest" description="Disordered" evidence="5">
    <location>
        <begin position="366"/>
        <end position="428"/>
    </location>
</feature>
<feature type="region of interest" description="Disordered" evidence="5">
    <location>
        <begin position="59"/>
        <end position="92"/>
    </location>
</feature>
<dbReference type="PANTHER" id="PTHR15710">
    <property type="entry name" value="E3 UBIQUITIN-PROTEIN LIGASE PRAJA"/>
    <property type="match status" value="1"/>
</dbReference>
<keyword evidence="1" id="KW-0479">Metal-binding</keyword>
<dbReference type="PROSITE" id="PS50089">
    <property type="entry name" value="ZF_RING_2"/>
    <property type="match status" value="1"/>
</dbReference>
<evidence type="ECO:0000259" key="6">
    <source>
        <dbReference type="PROSITE" id="PS50089"/>
    </source>
</evidence>
<feature type="region of interest" description="Disordered" evidence="5">
    <location>
        <begin position="1"/>
        <end position="34"/>
    </location>
</feature>
<evidence type="ECO:0000256" key="1">
    <source>
        <dbReference type="ARBA" id="ARBA00022723"/>
    </source>
</evidence>
<keyword evidence="8" id="KW-1185">Reference proteome</keyword>
<gene>
    <name evidence="7" type="ORF">RNJ44_00171</name>
</gene>
<name>A0ABR4NTC2_9SACH</name>
<feature type="region of interest" description="Disordered" evidence="5">
    <location>
        <begin position="518"/>
        <end position="546"/>
    </location>
</feature>
<feature type="compositionally biased region" description="Basic and acidic residues" evidence="5">
    <location>
        <begin position="1"/>
        <end position="10"/>
    </location>
</feature>
<feature type="compositionally biased region" description="Polar residues" evidence="5">
    <location>
        <begin position="209"/>
        <end position="229"/>
    </location>
</feature>
<dbReference type="InterPro" id="IPR013083">
    <property type="entry name" value="Znf_RING/FYVE/PHD"/>
</dbReference>